<dbReference type="GO" id="GO:0005930">
    <property type="term" value="C:axoneme"/>
    <property type="evidence" value="ECO:0007669"/>
    <property type="project" value="UniProtKB-SubCell"/>
</dbReference>
<comment type="subcellular location">
    <subcellularLocation>
        <location evidence="1">Cytoplasm</location>
        <location evidence="1">Cytoskeleton</location>
        <location evidence="1">Cilium axoneme</location>
    </subcellularLocation>
</comment>
<dbReference type="EMBL" id="FNXT01001364">
    <property type="protein sequence ID" value="SZX79339.1"/>
    <property type="molecule type" value="Genomic_DNA"/>
</dbReference>
<name>A0A383WQ36_TETOB</name>
<dbReference type="Proteomes" id="UP000256970">
    <property type="component" value="Unassembled WGS sequence"/>
</dbReference>
<protein>
    <recommendedName>
        <fullName evidence="2">F-box domain-containing protein</fullName>
    </recommendedName>
</protein>
<dbReference type="PANTHER" id="PTHR14695">
    <property type="entry name" value="SHC SH2-DOMAIN BINDING PROTEIN 1-RELATED"/>
    <property type="match status" value="1"/>
</dbReference>
<evidence type="ECO:0000259" key="2">
    <source>
        <dbReference type="Pfam" id="PF12937"/>
    </source>
</evidence>
<feature type="domain" description="F-box" evidence="2">
    <location>
        <begin position="25"/>
        <end position="58"/>
    </location>
</feature>
<keyword evidence="4" id="KW-1185">Reference proteome</keyword>
<dbReference type="InterPro" id="IPR011050">
    <property type="entry name" value="Pectin_lyase_fold/virulence"/>
</dbReference>
<dbReference type="CDD" id="cd22163">
    <property type="entry name" value="F-box_AtSKIP5-like"/>
    <property type="match status" value="1"/>
</dbReference>
<dbReference type="Pfam" id="PF12937">
    <property type="entry name" value="F-box-like"/>
    <property type="match status" value="1"/>
</dbReference>
<evidence type="ECO:0000313" key="4">
    <source>
        <dbReference type="Proteomes" id="UP000256970"/>
    </source>
</evidence>
<dbReference type="InterPro" id="IPR036047">
    <property type="entry name" value="F-box-like_dom_sf"/>
</dbReference>
<sequence>MAQGSMATKRAAAQHTLMDLDDACLMRIFKHLMPLPDLFQVAQTCWRFHRLTSDKRMWLVVAPSSISPEVTPSGRAGLVYPSLKAAVAASRPGDTIWLAPGMQHAATNVTIPWPLHILGGGLVPEDTQIFTANSADFALSFSASAKLAMLAVSTTLCPCLVHQRGLLTVERCRLAVDAKGLQHLVAPVLTLAASCAASGADSSARTAAAAAVAWDAARKVAAAAVDGAASVAAARRLAVCGDQPSLPAAATAGAAAGEARLVGGSRSSRSMLGACGIRRPGSSIGSGRLLVVECRLEGGSAAVRCGGTGRLREVRVIYESRAAFFWLEVDSADPGSSSSSGRRVAAALAVAVGDGAAAAAAEGGLLQLAPQLELIPAAKQPYAVAVAEPTAPAATAAASHEVDIVKLAEWQKQRRMIAGDAGNAAVPLPLPLLPNMHVQQQPQQHLRAASDAGKQPAAALAAAGGPLQGLARIQQVLGKQINPAALAAHLGARQQQVAGTSSSNSKELPQ</sequence>
<dbReference type="SUPFAM" id="SSF81383">
    <property type="entry name" value="F-box domain"/>
    <property type="match status" value="1"/>
</dbReference>
<dbReference type="Gene3D" id="3.80.10.10">
    <property type="entry name" value="Ribonuclease Inhibitor"/>
    <property type="match status" value="1"/>
</dbReference>
<dbReference type="InterPro" id="IPR045140">
    <property type="entry name" value="SHCBP1-like"/>
</dbReference>
<accession>A0A383WQ36</accession>
<organism evidence="3 4">
    <name type="scientific">Tetradesmus obliquus</name>
    <name type="common">Green alga</name>
    <name type="synonym">Acutodesmus obliquus</name>
    <dbReference type="NCBI Taxonomy" id="3088"/>
    <lineage>
        <taxon>Eukaryota</taxon>
        <taxon>Viridiplantae</taxon>
        <taxon>Chlorophyta</taxon>
        <taxon>core chlorophytes</taxon>
        <taxon>Chlorophyceae</taxon>
        <taxon>CS clade</taxon>
        <taxon>Sphaeropleales</taxon>
        <taxon>Scenedesmaceae</taxon>
        <taxon>Tetradesmus</taxon>
    </lineage>
</organism>
<reference evidence="3 4" key="1">
    <citation type="submission" date="2016-10" db="EMBL/GenBank/DDBJ databases">
        <authorList>
            <person name="Cai Z."/>
        </authorList>
    </citation>
    <scope>NUCLEOTIDE SEQUENCE [LARGE SCALE GENOMIC DNA]</scope>
</reference>
<dbReference type="SUPFAM" id="SSF51126">
    <property type="entry name" value="Pectin lyase-like"/>
    <property type="match status" value="1"/>
</dbReference>
<dbReference type="PANTHER" id="PTHR14695:SF4">
    <property type="entry name" value="PROTEIN NESSUN DORMA"/>
    <property type="match status" value="1"/>
</dbReference>
<dbReference type="InterPro" id="IPR001810">
    <property type="entry name" value="F-box_dom"/>
</dbReference>
<gene>
    <name evidence="3" type="ORF">BQ4739_LOCUS19618</name>
</gene>
<proteinExistence type="predicted"/>
<evidence type="ECO:0000313" key="3">
    <source>
        <dbReference type="EMBL" id="SZX79339.1"/>
    </source>
</evidence>
<dbReference type="InterPro" id="IPR032675">
    <property type="entry name" value="LRR_dom_sf"/>
</dbReference>
<dbReference type="AlphaFoldDB" id="A0A383WQ36"/>
<evidence type="ECO:0000256" key="1">
    <source>
        <dbReference type="ARBA" id="ARBA00004430"/>
    </source>
</evidence>